<dbReference type="Pfam" id="PF08486">
    <property type="entry name" value="SpoIID"/>
    <property type="match status" value="1"/>
</dbReference>
<reference evidence="4 5" key="1">
    <citation type="submission" date="2016-05" db="EMBL/GenBank/DDBJ databases">
        <title>Genome Sequence of Pseudomonas citronellolis Strain SJTE-3, an Estrogens and Persistent Organic Pollutants degradation strain.</title>
        <authorList>
            <person name="Liang R."/>
        </authorList>
    </citation>
    <scope>NUCLEOTIDE SEQUENCE [LARGE SCALE GENOMIC DNA]</scope>
    <source>
        <strain evidence="4 5">SJTE-3</strain>
    </source>
</reference>
<feature type="domain" description="Sporulation stage II protein D amidase enhancer LytB N-terminal" evidence="2">
    <location>
        <begin position="309"/>
        <end position="372"/>
    </location>
</feature>
<protein>
    <recommendedName>
        <fullName evidence="6">DUF2300 domain-containing protein YfaQ</fullName>
    </recommendedName>
</protein>
<name>A0A1A9K8Q1_9PSED</name>
<gene>
    <name evidence="4" type="ORF">A9C11_05495</name>
</gene>
<dbReference type="AlphaFoldDB" id="A0A1A9K8Q1"/>
<keyword evidence="1" id="KW-0732">Signal</keyword>
<feature type="domain" description="DUF2300" evidence="3">
    <location>
        <begin position="82"/>
        <end position="202"/>
    </location>
</feature>
<evidence type="ECO:0000256" key="1">
    <source>
        <dbReference type="SAM" id="SignalP"/>
    </source>
</evidence>
<dbReference type="InterPro" id="IPR018748">
    <property type="entry name" value="DUF2300_secreted"/>
</dbReference>
<evidence type="ECO:0000259" key="2">
    <source>
        <dbReference type="Pfam" id="PF08486"/>
    </source>
</evidence>
<evidence type="ECO:0000313" key="5">
    <source>
        <dbReference type="Proteomes" id="UP000077748"/>
    </source>
</evidence>
<organism evidence="4 5">
    <name type="scientific">Pseudomonas citronellolis</name>
    <dbReference type="NCBI Taxonomy" id="53408"/>
    <lineage>
        <taxon>Bacteria</taxon>
        <taxon>Pseudomonadati</taxon>
        <taxon>Pseudomonadota</taxon>
        <taxon>Gammaproteobacteria</taxon>
        <taxon>Pseudomonadales</taxon>
        <taxon>Pseudomonadaceae</taxon>
        <taxon>Pseudomonas</taxon>
    </lineage>
</organism>
<accession>A0A1A9K8Q1</accession>
<sequence length="545" mass="60318">MGRRLAWLLLLLPLCAAAQAPVELAWRSPQGDLLLRLDQQQVLAREPLPADLRTPLGSLWKLFVFAWLVDNDRHEPEYACKGQSREEVYCCSAGQSIGRDQALVKSCGLYYQPARLGLDAATWRRYWQERQAPAWLLDLEHLQPQTEVPVAELLDMLTRLPAQAEARQVLLDVVVNADDGRALASLGGRLRVKTWSWLDPNDSQARRGGFAGWLADGSAVWASGPGTSKTVLAHYAEALGAALPAPWPREPGRCVAVALFERYPLREVFDVQGRPAAAGGLSGSYRVSFANGNDLDIHSDGELFLQRDGKPQLVARLDREEYVARVLQREAAATPVEAARALAVAIRSYLLQNAGQRGECLSIADSSQRQRVAPRPATAQMRAVAAFTDGLVLAGSPVTYHADQAGPAKLSWQDAKAQATNGLRFDAILARAFPQASLSAWNNPVAACQPLPAAEDWLRKQRRAWRTKLDGEPGYEELQSFAVCQLSSGRPYVDRERQRIYVRGLYSLQDRLDLTHEYLHLAFQAHPNGQDEGFVESLARRLILE</sequence>
<evidence type="ECO:0008006" key="6">
    <source>
        <dbReference type="Google" id="ProtNLM"/>
    </source>
</evidence>
<dbReference type="Pfam" id="PF10062">
    <property type="entry name" value="DUF2300"/>
    <property type="match status" value="2"/>
</dbReference>
<dbReference type="EMBL" id="CP015878">
    <property type="protein sequence ID" value="ANI13470.1"/>
    <property type="molecule type" value="Genomic_DNA"/>
</dbReference>
<feature type="domain" description="DUF2300" evidence="3">
    <location>
        <begin position="409"/>
        <end position="528"/>
    </location>
</feature>
<evidence type="ECO:0000313" key="4">
    <source>
        <dbReference type="EMBL" id="ANI13470.1"/>
    </source>
</evidence>
<feature type="signal peptide" evidence="1">
    <location>
        <begin position="1"/>
        <end position="20"/>
    </location>
</feature>
<dbReference type="InterPro" id="IPR013693">
    <property type="entry name" value="SpoIID/LytB_N"/>
</dbReference>
<dbReference type="RefSeq" id="WP_064582073.1">
    <property type="nucleotide sequence ID" value="NZ_CP015878.1"/>
</dbReference>
<evidence type="ECO:0000259" key="3">
    <source>
        <dbReference type="Pfam" id="PF10062"/>
    </source>
</evidence>
<dbReference type="Proteomes" id="UP000077748">
    <property type="component" value="Chromosome"/>
</dbReference>
<feature type="chain" id="PRO_5008391501" description="DUF2300 domain-containing protein YfaQ" evidence="1">
    <location>
        <begin position="21"/>
        <end position="545"/>
    </location>
</feature>
<proteinExistence type="predicted"/>